<accession>A0A8B7VAP4</accession>
<sequence length="1242" mass="133589">MAATKKVGGPDPSGPQGHPSPSSQQQGGGLEGFQEQCVSSGLLYSKQGLSASTKLTTDGVCGPASQAHVPEPIHQQLQDSTQVSSQSSHGQASQSAPRLFSTNRFPSPIVGAQQHLIMDDGTLNLPVCICNNTTSDTAQYGPSLSRLQVQIGREGKAAAKVLVGWGKGPCNTDQRAPVGPRKSRWLPYFLSGKNVAAEGQDSLLAPAQAPAQDQSQGKGPCPSQDPALTTTSTLLLDPPTPAQATIQALNVTSIPATVEPYTCTLNHLTDDTAVTKGLSQDLLRRCGDQWCPPVEPSKMIISHQDKVNFHPNEEPPTPAPTPEILPEHAQEHEVSKKQVPSKQPEDTAEKPLVYTSRPGTSTPVPEPPGTPKTQRNNQEIGSSQPDKQPPNVCNNCSNVPLSAYLKTCQKQFPAQSPREAMQIPLSSAPTCQLQDAVEDRVLVFDMATGNTRIGLMCHDPMGSRAVLVGLMPSPTSVYVPENMLSTLPLASPIMSPDSNNSNFWSTTAMVSSPVPSSLSSGSYREVALVPKEAKHNLESPNTMATGTPIRVGMLTRPVSLGTPFQFGERILAHVPDPSWSKPDAENNEPSHTIWMLESSKMPDASTVQTKKLQWMKSDHALPADTQAVSKSLLQEDVGSHNQKEAIIVHSDNPQAEDARQVPLTSQTFINGQNLFARQLPVAEQGCLTGQRSSAKQNSLTCLPSLTGKTHLARKLSLSEQAPLTGKPAIIKDPTLSRGFLISEEPCQASTQEGVPVTLPTHVGVLQVPLVPEEACIYVNRDKVNINNGQNSSMHQLSSWQSGSSPRAQEEQLSLITFSTPGTGCKVLPMATVGTESQIGNRFKLTAEDITHSSVVAHLGLLRGACYELVSTMDTLPVRSPVLCRHSSGPYKDMAAIVIDTGTGFTKCGLAGENHVLSVVPSQVQMLQHPAQGQPRYVVPENQEGSYPVLNRGVVSDWDALEVLWQHLFYCRLGVQPEELAVLVADSPISPRTNREKVAEILFEHFHVPAMQTVHQALLTLYAYGRTTGLVLGSGHGTSYVAPILTGDLAPLDTYRLDVAGADLTDYLAQLLLASGHSPPKTGLVNQIKEACCHVAMNMATEMARSQSQARVDFVLPDKQVITLGSERFCCPEALFQPSLLGLNQPGLPQLALLSISRLEAKQQEQLLANVVLEGGSTLLSGFPERLRQELGPGATVLGSPHRAVAAWLGGSIMACRNSFQSLWLSRREYEEEGPWAIYKYQL</sequence>
<evidence type="ECO:0000256" key="4">
    <source>
        <dbReference type="RuleBase" id="RU000487"/>
    </source>
</evidence>
<organism evidence="6">
    <name type="scientific">Castor canadensis</name>
    <name type="common">American beaver</name>
    <dbReference type="NCBI Taxonomy" id="51338"/>
    <lineage>
        <taxon>Eukaryota</taxon>
        <taxon>Metazoa</taxon>
        <taxon>Chordata</taxon>
        <taxon>Craniata</taxon>
        <taxon>Vertebrata</taxon>
        <taxon>Euteleostomi</taxon>
        <taxon>Mammalia</taxon>
        <taxon>Eutheria</taxon>
        <taxon>Euarchontoglires</taxon>
        <taxon>Glires</taxon>
        <taxon>Rodentia</taxon>
        <taxon>Castorimorpha</taxon>
        <taxon>Castoridae</taxon>
        <taxon>Castor</taxon>
    </lineage>
</organism>
<dbReference type="InterPro" id="IPR004000">
    <property type="entry name" value="Actin"/>
</dbReference>
<protein>
    <submittedName>
        <fullName evidence="6">Uncharacterized protein LOC109692689</fullName>
    </submittedName>
</protein>
<comment type="subcellular location">
    <subcellularLocation>
        <location evidence="1">Cytoplasm</location>
        <location evidence="1">Cytoskeleton</location>
    </subcellularLocation>
</comment>
<feature type="compositionally biased region" description="Low complexity" evidence="5">
    <location>
        <begin position="14"/>
        <end position="25"/>
    </location>
</feature>
<feature type="region of interest" description="Disordered" evidence="5">
    <location>
        <begin position="1"/>
        <end position="32"/>
    </location>
</feature>
<dbReference type="SUPFAM" id="SSF53067">
    <property type="entry name" value="Actin-like ATPase domain"/>
    <property type="match status" value="2"/>
</dbReference>
<dbReference type="Pfam" id="PF00022">
    <property type="entry name" value="Actin"/>
    <property type="match status" value="1"/>
</dbReference>
<dbReference type="AlphaFoldDB" id="A0A8B7VAP4"/>
<evidence type="ECO:0000256" key="3">
    <source>
        <dbReference type="ARBA" id="ARBA00023212"/>
    </source>
</evidence>
<evidence type="ECO:0000256" key="5">
    <source>
        <dbReference type="SAM" id="MobiDB-lite"/>
    </source>
</evidence>
<feature type="region of interest" description="Disordered" evidence="5">
    <location>
        <begin position="329"/>
        <end position="392"/>
    </location>
</feature>
<dbReference type="PANTHER" id="PTHR11937">
    <property type="entry name" value="ACTIN"/>
    <property type="match status" value="1"/>
</dbReference>
<gene>
    <name evidence="6" type="primary">LOC109692689</name>
</gene>
<comment type="similarity">
    <text evidence="2 4">Belongs to the actin family.</text>
</comment>
<feature type="region of interest" description="Disordered" evidence="5">
    <location>
        <begin position="207"/>
        <end position="232"/>
    </location>
</feature>
<dbReference type="KEGG" id="ccan:109692689"/>
<feature type="compositionally biased region" description="Polar residues" evidence="5">
    <location>
        <begin position="371"/>
        <end position="386"/>
    </location>
</feature>
<dbReference type="FunFam" id="3.90.640.10:FF:000007">
    <property type="entry name" value="Actin like 7B"/>
    <property type="match status" value="1"/>
</dbReference>
<dbReference type="InterPro" id="IPR043129">
    <property type="entry name" value="ATPase_NBD"/>
</dbReference>
<evidence type="ECO:0000256" key="1">
    <source>
        <dbReference type="ARBA" id="ARBA00004245"/>
    </source>
</evidence>
<feature type="region of interest" description="Disordered" evidence="5">
    <location>
        <begin position="76"/>
        <end position="101"/>
    </location>
</feature>
<dbReference type="RefSeq" id="XP_020029051.1">
    <property type="nucleotide sequence ID" value="XM_020173462.1"/>
</dbReference>
<reference evidence="6" key="1">
    <citation type="submission" date="2025-08" db="UniProtKB">
        <authorList>
            <consortium name="RefSeq"/>
        </authorList>
    </citation>
    <scope>IDENTIFICATION</scope>
    <source>
        <tissue evidence="6">Leukocyte</tissue>
    </source>
</reference>
<keyword evidence="3" id="KW-0963">Cytoplasm</keyword>
<dbReference type="PRINTS" id="PR00190">
    <property type="entry name" value="ACTIN"/>
</dbReference>
<dbReference type="FunFam" id="3.30.420.40:FF:000050">
    <property type="entry name" value="Actin, alpha skeletal muscle"/>
    <property type="match status" value="1"/>
</dbReference>
<evidence type="ECO:0000256" key="2">
    <source>
        <dbReference type="ARBA" id="ARBA00006752"/>
    </source>
</evidence>
<keyword evidence="3" id="KW-0206">Cytoskeleton</keyword>
<name>A0A8B7VAP4_CASCN</name>
<dbReference type="Gene3D" id="3.30.420.40">
    <property type="match status" value="2"/>
</dbReference>
<dbReference type="OrthoDB" id="9643703at2759"/>
<proteinExistence type="inferred from homology"/>
<dbReference type="GO" id="GO:0005856">
    <property type="term" value="C:cytoskeleton"/>
    <property type="evidence" value="ECO:0007669"/>
    <property type="project" value="UniProtKB-SubCell"/>
</dbReference>
<evidence type="ECO:0000313" key="6">
    <source>
        <dbReference type="RefSeq" id="XP_020029051.1"/>
    </source>
</evidence>
<feature type="compositionally biased region" description="Low complexity" evidence="5">
    <location>
        <begin position="82"/>
        <end position="95"/>
    </location>
</feature>
<dbReference type="SMART" id="SM00268">
    <property type="entry name" value="ACTIN"/>
    <property type="match status" value="1"/>
</dbReference>
<dbReference type="Gene3D" id="3.90.640.10">
    <property type="entry name" value="Actin, Chain A, domain 4"/>
    <property type="match status" value="1"/>
</dbReference>
<feature type="compositionally biased region" description="Low complexity" evidence="5">
    <location>
        <begin position="207"/>
        <end position="216"/>
    </location>
</feature>